<dbReference type="EMBL" id="BMDD01000004">
    <property type="protein sequence ID" value="GGH83277.1"/>
    <property type="molecule type" value="Genomic_DNA"/>
</dbReference>
<evidence type="ECO:0000313" key="2">
    <source>
        <dbReference type="Proteomes" id="UP000605427"/>
    </source>
</evidence>
<accession>A0ABQ1ZZI9</accession>
<sequence>MIGSQDFKEVLVRTDKYAGYAQLYFNPDKGYRTLHLEVAVLDEETRVSTFTVFNDDTDEQLNSYRVSSNDRVQSFDTNVAGVKKIRVESYYENLNRAKAEVILPTSYFK</sequence>
<organism evidence="1 2">
    <name type="scientific">Saccharibacillus endophyticus</name>
    <dbReference type="NCBI Taxonomy" id="2060666"/>
    <lineage>
        <taxon>Bacteria</taxon>
        <taxon>Bacillati</taxon>
        <taxon>Bacillota</taxon>
        <taxon>Bacilli</taxon>
        <taxon>Bacillales</taxon>
        <taxon>Paenibacillaceae</taxon>
        <taxon>Saccharibacillus</taxon>
    </lineage>
</organism>
<reference evidence="2" key="1">
    <citation type="journal article" date="2019" name="Int. J. Syst. Evol. Microbiol.">
        <title>The Global Catalogue of Microorganisms (GCM) 10K type strain sequencing project: providing services to taxonomists for standard genome sequencing and annotation.</title>
        <authorList>
            <consortium name="The Broad Institute Genomics Platform"/>
            <consortium name="The Broad Institute Genome Sequencing Center for Infectious Disease"/>
            <person name="Wu L."/>
            <person name="Ma J."/>
        </authorList>
    </citation>
    <scope>NUCLEOTIDE SEQUENCE [LARGE SCALE GENOMIC DNA]</scope>
    <source>
        <strain evidence="2">CCM 8702</strain>
    </source>
</reference>
<dbReference type="RefSeq" id="WP_172245996.1">
    <property type="nucleotide sequence ID" value="NZ_BMDD01000004.1"/>
</dbReference>
<evidence type="ECO:0000313" key="1">
    <source>
        <dbReference type="EMBL" id="GGH83277.1"/>
    </source>
</evidence>
<keyword evidence="2" id="KW-1185">Reference proteome</keyword>
<protein>
    <submittedName>
        <fullName evidence="1">Uncharacterized protein</fullName>
    </submittedName>
</protein>
<gene>
    <name evidence="1" type="ORF">GCM10007362_35870</name>
</gene>
<comment type="caution">
    <text evidence="1">The sequence shown here is derived from an EMBL/GenBank/DDBJ whole genome shotgun (WGS) entry which is preliminary data.</text>
</comment>
<dbReference type="Proteomes" id="UP000605427">
    <property type="component" value="Unassembled WGS sequence"/>
</dbReference>
<proteinExistence type="predicted"/>
<name>A0ABQ1ZZI9_9BACL</name>